<evidence type="ECO:0000256" key="1">
    <source>
        <dbReference type="ARBA" id="ARBA00006484"/>
    </source>
</evidence>
<evidence type="ECO:0000256" key="2">
    <source>
        <dbReference type="ARBA" id="ARBA00023002"/>
    </source>
</evidence>
<comment type="caution">
    <text evidence="3">The sequence shown here is derived from an EMBL/GenBank/DDBJ whole genome shotgun (WGS) entry which is preliminary data.</text>
</comment>
<evidence type="ECO:0000313" key="4">
    <source>
        <dbReference type="Proteomes" id="UP000323380"/>
    </source>
</evidence>
<organism evidence="3 4">
    <name type="scientific">Actinomadura chibensis</name>
    <dbReference type="NCBI Taxonomy" id="392828"/>
    <lineage>
        <taxon>Bacteria</taxon>
        <taxon>Bacillati</taxon>
        <taxon>Actinomycetota</taxon>
        <taxon>Actinomycetes</taxon>
        <taxon>Streptosporangiales</taxon>
        <taxon>Thermomonosporaceae</taxon>
        <taxon>Actinomadura</taxon>
    </lineage>
</organism>
<dbReference type="PRINTS" id="PR00081">
    <property type="entry name" value="GDHRDH"/>
</dbReference>
<dbReference type="PRINTS" id="PR00080">
    <property type="entry name" value="SDRFAMILY"/>
</dbReference>
<proteinExistence type="inferred from homology"/>
<protein>
    <submittedName>
        <fullName evidence="3">SDR family oxidoreductase</fullName>
    </submittedName>
</protein>
<dbReference type="PANTHER" id="PTHR42760:SF135">
    <property type="entry name" value="BLL7886 PROTEIN"/>
    <property type="match status" value="1"/>
</dbReference>
<name>A0A5D0NIC6_9ACTN</name>
<dbReference type="Pfam" id="PF13561">
    <property type="entry name" value="adh_short_C2"/>
    <property type="match status" value="1"/>
</dbReference>
<dbReference type="FunFam" id="3.40.50.720:FF:000084">
    <property type="entry name" value="Short-chain dehydrogenase reductase"/>
    <property type="match status" value="1"/>
</dbReference>
<dbReference type="GO" id="GO:0016616">
    <property type="term" value="F:oxidoreductase activity, acting on the CH-OH group of donors, NAD or NADP as acceptor"/>
    <property type="evidence" value="ECO:0007669"/>
    <property type="project" value="TreeGrafter"/>
</dbReference>
<dbReference type="EMBL" id="VSFG01000005">
    <property type="protein sequence ID" value="TYB44186.1"/>
    <property type="molecule type" value="Genomic_DNA"/>
</dbReference>
<dbReference type="Proteomes" id="UP000323380">
    <property type="component" value="Unassembled WGS sequence"/>
</dbReference>
<dbReference type="Gene3D" id="3.40.50.720">
    <property type="entry name" value="NAD(P)-binding Rossmann-like Domain"/>
    <property type="match status" value="1"/>
</dbReference>
<gene>
    <name evidence="3" type="ORF">FXF69_24860</name>
</gene>
<keyword evidence="2" id="KW-0560">Oxidoreductase</keyword>
<sequence length="258" mass="26630">MVRPMELFDLSGQVALVVGAASGGLGERAARALAGAGARVAAADLPSRAADLAATARDCGASAHEIDVTDEASVTAAVSAVVAEHGRLDVVVNAAGVMLRKPYDETTVDEFEHVVRVNLTGTWLVGREAGKALTRQGGGGRIVNLTTVYAERVGPVPESAYYSSKAGVVNVTRALAAELGPHGVNVNCLAPGVFYPTQMTAALGAQPDRLKWFGERTMLGRLGDPDADFAGPLLLLASPAAAYMTGQVVYVDGGWSAW</sequence>
<dbReference type="STRING" id="1220554.GCA_001552135_07041"/>
<dbReference type="InterPro" id="IPR036291">
    <property type="entry name" value="NAD(P)-bd_dom_sf"/>
</dbReference>
<accession>A0A5D0NIC6</accession>
<dbReference type="AlphaFoldDB" id="A0A5D0NIC6"/>
<dbReference type="GO" id="GO:0030497">
    <property type="term" value="P:fatty acid elongation"/>
    <property type="evidence" value="ECO:0007669"/>
    <property type="project" value="TreeGrafter"/>
</dbReference>
<comment type="similarity">
    <text evidence="1">Belongs to the short-chain dehydrogenases/reductases (SDR) family.</text>
</comment>
<dbReference type="PANTHER" id="PTHR42760">
    <property type="entry name" value="SHORT-CHAIN DEHYDROGENASES/REDUCTASES FAMILY MEMBER"/>
    <property type="match status" value="1"/>
</dbReference>
<dbReference type="SUPFAM" id="SSF51735">
    <property type="entry name" value="NAD(P)-binding Rossmann-fold domains"/>
    <property type="match status" value="1"/>
</dbReference>
<dbReference type="InterPro" id="IPR002347">
    <property type="entry name" value="SDR_fam"/>
</dbReference>
<reference evidence="3 4" key="1">
    <citation type="submission" date="2019-08" db="EMBL/GenBank/DDBJ databases">
        <title>Actinomadura sp. nov. CYP1-5 isolated from mountain soil.</title>
        <authorList>
            <person name="Songsumanus A."/>
            <person name="Kuncharoen N."/>
            <person name="Kudo T."/>
            <person name="Yuki M."/>
            <person name="Igarashi Y."/>
            <person name="Tanasupawat S."/>
        </authorList>
    </citation>
    <scope>NUCLEOTIDE SEQUENCE [LARGE SCALE GENOMIC DNA]</scope>
    <source>
        <strain evidence="3 4">JCM 14158</strain>
    </source>
</reference>
<keyword evidence="4" id="KW-1185">Reference proteome</keyword>
<evidence type="ECO:0000313" key="3">
    <source>
        <dbReference type="EMBL" id="TYB44186.1"/>
    </source>
</evidence>